<keyword evidence="5 10" id="KW-0812">Transmembrane</keyword>
<dbReference type="GO" id="GO:0006508">
    <property type="term" value="P:proteolysis"/>
    <property type="evidence" value="ECO:0007669"/>
    <property type="project" value="UniProtKB-KW"/>
</dbReference>
<keyword evidence="3" id="KW-0997">Cell inner membrane</keyword>
<dbReference type="GO" id="GO:0004190">
    <property type="term" value="F:aspartic-type endopeptidase activity"/>
    <property type="evidence" value="ECO:0007669"/>
    <property type="project" value="UniProtKB-UniRule"/>
</dbReference>
<keyword evidence="9 10" id="KW-0472">Membrane</keyword>
<evidence type="ECO:0000256" key="8">
    <source>
        <dbReference type="ARBA" id="ARBA00022989"/>
    </source>
</evidence>
<comment type="caution">
    <text evidence="12">The sequence shown here is derived from an EMBL/GenBank/DDBJ whole genome shotgun (WGS) entry which is preliminary data.</text>
</comment>
<dbReference type="EMBL" id="JAQQAL010000011">
    <property type="protein sequence ID" value="MDC7226242.1"/>
    <property type="molecule type" value="Genomic_DNA"/>
</dbReference>
<evidence type="ECO:0000256" key="6">
    <source>
        <dbReference type="ARBA" id="ARBA00022750"/>
    </source>
</evidence>
<evidence type="ECO:0000313" key="12">
    <source>
        <dbReference type="EMBL" id="MDC7226242.1"/>
    </source>
</evidence>
<dbReference type="AlphaFoldDB" id="A0AAJ1IE65"/>
<evidence type="ECO:0000256" key="10">
    <source>
        <dbReference type="HAMAP-Rule" id="MF_00161"/>
    </source>
</evidence>
<proteinExistence type="inferred from homology"/>
<evidence type="ECO:0000256" key="4">
    <source>
        <dbReference type="ARBA" id="ARBA00022670"/>
    </source>
</evidence>
<feature type="transmembrane region" description="Helical" evidence="10">
    <location>
        <begin position="139"/>
        <end position="158"/>
    </location>
</feature>
<dbReference type="HAMAP" id="MF_00161">
    <property type="entry name" value="LspA"/>
    <property type="match status" value="1"/>
</dbReference>
<comment type="function">
    <text evidence="10">This protein specifically catalyzes the removal of signal peptides from prolipoproteins.</text>
</comment>
<dbReference type="EC" id="3.4.23.36" evidence="10"/>
<reference evidence="12 13" key="1">
    <citation type="submission" date="2022-12" db="EMBL/GenBank/DDBJ databases">
        <title>Metagenome assembled genome from gulf of manar.</title>
        <authorList>
            <person name="Kohli P."/>
            <person name="Pk S."/>
            <person name="Venkata Ramana C."/>
            <person name="Sasikala C."/>
        </authorList>
    </citation>
    <scope>NUCLEOTIDE SEQUENCE [LARGE SCALE GENOMIC DNA]</scope>
    <source>
        <strain evidence="12">JB008</strain>
    </source>
</reference>
<gene>
    <name evidence="10" type="primary">lspA</name>
    <name evidence="12" type="ORF">PQJ61_05720</name>
</gene>
<comment type="catalytic activity">
    <reaction evidence="10">
        <text>Release of signal peptides from bacterial membrane prolipoproteins. Hydrolyzes -Xaa-Yaa-Zaa-|-(S,diacylglyceryl)Cys-, in which Xaa is hydrophobic (preferably Leu), and Yaa (Ala or Ser) and Zaa (Gly or Ala) have small, neutral side chains.</text>
        <dbReference type="EC" id="3.4.23.36"/>
    </reaction>
</comment>
<dbReference type="PANTHER" id="PTHR33695:SF1">
    <property type="entry name" value="LIPOPROTEIN SIGNAL PEPTIDASE"/>
    <property type="match status" value="1"/>
</dbReference>
<comment type="pathway">
    <text evidence="10">Protein modification; lipoprotein biosynthesis (signal peptide cleavage).</text>
</comment>
<feature type="transmembrane region" description="Helical" evidence="10">
    <location>
        <begin position="6"/>
        <end position="23"/>
    </location>
</feature>
<evidence type="ECO:0000256" key="7">
    <source>
        <dbReference type="ARBA" id="ARBA00022801"/>
    </source>
</evidence>
<evidence type="ECO:0000313" key="13">
    <source>
        <dbReference type="Proteomes" id="UP001221217"/>
    </source>
</evidence>
<dbReference type="PANTHER" id="PTHR33695">
    <property type="entry name" value="LIPOPROTEIN SIGNAL PEPTIDASE"/>
    <property type="match status" value="1"/>
</dbReference>
<organism evidence="12 13">
    <name type="scientific">Candidatus Thalassospirochaeta sargassi</name>
    <dbReference type="NCBI Taxonomy" id="3119039"/>
    <lineage>
        <taxon>Bacteria</taxon>
        <taxon>Pseudomonadati</taxon>
        <taxon>Spirochaetota</taxon>
        <taxon>Spirochaetia</taxon>
        <taxon>Spirochaetales</taxon>
        <taxon>Spirochaetaceae</taxon>
        <taxon>Candidatus Thalassospirochaeta</taxon>
    </lineage>
</organism>
<dbReference type="InterPro" id="IPR001872">
    <property type="entry name" value="Peptidase_A8"/>
</dbReference>
<evidence type="ECO:0000256" key="3">
    <source>
        <dbReference type="ARBA" id="ARBA00022519"/>
    </source>
</evidence>
<feature type="active site" evidence="10">
    <location>
        <position position="145"/>
    </location>
</feature>
<feature type="active site" evidence="10">
    <location>
        <position position="127"/>
    </location>
</feature>
<accession>A0AAJ1IE65</accession>
<comment type="similarity">
    <text evidence="1 10 11">Belongs to the peptidase A8 family.</text>
</comment>
<evidence type="ECO:0000256" key="5">
    <source>
        <dbReference type="ARBA" id="ARBA00022692"/>
    </source>
</evidence>
<comment type="subcellular location">
    <subcellularLocation>
        <location evidence="10">Cell membrane</location>
        <topology evidence="10">Multi-pass membrane protein</topology>
    </subcellularLocation>
</comment>
<dbReference type="PRINTS" id="PR00781">
    <property type="entry name" value="LIPOSIGPTASE"/>
</dbReference>
<dbReference type="Proteomes" id="UP001221217">
    <property type="component" value="Unassembled WGS sequence"/>
</dbReference>
<keyword evidence="7 10" id="KW-0378">Hydrolase</keyword>
<evidence type="ECO:0000256" key="9">
    <source>
        <dbReference type="ARBA" id="ARBA00023136"/>
    </source>
</evidence>
<protein>
    <recommendedName>
        <fullName evidence="10">Lipoprotein signal peptidase</fullName>
        <ecNumber evidence="10">3.4.23.36</ecNumber>
    </recommendedName>
    <alternativeName>
        <fullName evidence="10">Prolipoprotein signal peptidase</fullName>
    </alternativeName>
    <alternativeName>
        <fullName evidence="10">Signal peptidase II</fullName>
        <shortName evidence="10">SPase II</shortName>
    </alternativeName>
</protein>
<keyword evidence="8 10" id="KW-1133">Transmembrane helix</keyword>
<keyword evidence="4 10" id="KW-0645">Protease</keyword>
<evidence type="ECO:0000256" key="2">
    <source>
        <dbReference type="ARBA" id="ARBA00022475"/>
    </source>
</evidence>
<evidence type="ECO:0000256" key="1">
    <source>
        <dbReference type="ARBA" id="ARBA00006139"/>
    </source>
</evidence>
<comment type="caution">
    <text evidence="10">Lacks conserved residue(s) required for the propagation of feature annotation.</text>
</comment>
<keyword evidence="2 10" id="KW-1003">Cell membrane</keyword>
<feature type="transmembrane region" description="Helical" evidence="10">
    <location>
        <begin position="73"/>
        <end position="92"/>
    </location>
</feature>
<name>A0AAJ1IE65_9SPIO</name>
<sequence>MSKRKGFILLIIVILISGLNFTADRITKIYAVDHIKGGGTIEVVGRVFIMHYAENDGAFLGFGGNMPKPVKSVLLVLLPSIIVLAAIFYTAFSGNIPPGQLISLSCVIGGGAGNLWDRIFNDGIVIDFLNFGIGNLRTGILNVADLSVTFGAIAFIILQFRAESKKENAAESE</sequence>
<dbReference type="Pfam" id="PF01252">
    <property type="entry name" value="Peptidase_A8"/>
    <property type="match status" value="1"/>
</dbReference>
<evidence type="ECO:0000256" key="11">
    <source>
        <dbReference type="RuleBase" id="RU004181"/>
    </source>
</evidence>
<dbReference type="GO" id="GO:0005886">
    <property type="term" value="C:plasma membrane"/>
    <property type="evidence" value="ECO:0007669"/>
    <property type="project" value="UniProtKB-SubCell"/>
</dbReference>
<keyword evidence="6 10" id="KW-0064">Aspartyl protease</keyword>